<dbReference type="AlphaFoldDB" id="A0A292Q7V6"/>
<dbReference type="SUPFAM" id="SSF50800">
    <property type="entry name" value="PK beta-barrel domain-like"/>
    <property type="match status" value="1"/>
</dbReference>
<dbReference type="Gene3D" id="2.40.33.20">
    <property type="entry name" value="PK beta-barrel domain-like"/>
    <property type="match status" value="1"/>
</dbReference>
<gene>
    <name evidence="1" type="ORF">GSTUAT00000153001</name>
</gene>
<evidence type="ECO:0000313" key="1">
    <source>
        <dbReference type="EMBL" id="CUS15876.1"/>
    </source>
</evidence>
<evidence type="ECO:0008006" key="3">
    <source>
        <dbReference type="Google" id="ProtNLM"/>
    </source>
</evidence>
<organism evidence="1 2">
    <name type="scientific">Tuber aestivum</name>
    <name type="common">summer truffle</name>
    <dbReference type="NCBI Taxonomy" id="59557"/>
    <lineage>
        <taxon>Eukaryota</taxon>
        <taxon>Fungi</taxon>
        <taxon>Dikarya</taxon>
        <taxon>Ascomycota</taxon>
        <taxon>Pezizomycotina</taxon>
        <taxon>Pezizomycetes</taxon>
        <taxon>Pezizales</taxon>
        <taxon>Tuberaceae</taxon>
        <taxon>Tuber</taxon>
    </lineage>
</organism>
<dbReference type="Proteomes" id="UP001412239">
    <property type="component" value="Unassembled WGS sequence"/>
</dbReference>
<proteinExistence type="predicted"/>
<keyword evidence="2" id="KW-1185">Reference proteome</keyword>
<dbReference type="InterPro" id="IPR011037">
    <property type="entry name" value="Pyrv_Knase-like_insert_dom_sf"/>
</dbReference>
<dbReference type="EMBL" id="LN890943">
    <property type="protein sequence ID" value="CUS15876.1"/>
    <property type="molecule type" value="Genomic_DNA"/>
</dbReference>
<accession>A0A292Q7V6</accession>
<name>A0A292Q7V6_9PEZI</name>
<protein>
    <recommendedName>
        <fullName evidence="3">MOSC domain-containing protein</fullName>
    </recommendedName>
</protein>
<sequence length="111" mass="12145">MSLRVGSVSLSPTHSVSKTPVTSITLVQNYGVSGDSHAGATIQHLYRQRINLNSSRRSVSTVRTSSIPGTKWENVTTSGTGIFGLGRGDRSRFVRDGVEEEERSGRRRRGR</sequence>
<reference evidence="1" key="1">
    <citation type="submission" date="2015-10" db="EMBL/GenBank/DDBJ databases">
        <authorList>
            <person name="Regsiter A."/>
            <person name="william w."/>
        </authorList>
    </citation>
    <scope>NUCLEOTIDE SEQUENCE</scope>
    <source>
        <strain evidence="1">Montdore</strain>
    </source>
</reference>
<evidence type="ECO:0000313" key="2">
    <source>
        <dbReference type="Proteomes" id="UP001412239"/>
    </source>
</evidence>